<accession>A0AAU9G013</accession>
<feature type="region of interest" description="Disordered" evidence="1">
    <location>
        <begin position="42"/>
        <end position="67"/>
    </location>
</feature>
<keyword evidence="3" id="KW-1185">Reference proteome</keyword>
<name>A0AAU9G013_DROMD</name>
<sequence length="67" mass="7731">MPVETLIFVVLQIKNKSRHRSHRSSLAVALSISYYRCISSSRRNAKTPPTPSPLTTGWIPRRRRLKN</sequence>
<dbReference type="AlphaFoldDB" id="A0AAU9G013"/>
<organism evidence="2 3">
    <name type="scientific">Drosophila madeirensis</name>
    <name type="common">Fruit fly</name>
    <dbReference type="NCBI Taxonomy" id="30013"/>
    <lineage>
        <taxon>Eukaryota</taxon>
        <taxon>Metazoa</taxon>
        <taxon>Ecdysozoa</taxon>
        <taxon>Arthropoda</taxon>
        <taxon>Hexapoda</taxon>
        <taxon>Insecta</taxon>
        <taxon>Pterygota</taxon>
        <taxon>Neoptera</taxon>
        <taxon>Endopterygota</taxon>
        <taxon>Diptera</taxon>
        <taxon>Brachycera</taxon>
        <taxon>Muscomorpha</taxon>
        <taxon>Ephydroidea</taxon>
        <taxon>Drosophilidae</taxon>
        <taxon>Drosophila</taxon>
        <taxon>Sophophora</taxon>
    </lineage>
</organism>
<evidence type="ECO:0000313" key="2">
    <source>
        <dbReference type="EMBL" id="BFG01748.1"/>
    </source>
</evidence>
<evidence type="ECO:0000256" key="1">
    <source>
        <dbReference type="SAM" id="MobiDB-lite"/>
    </source>
</evidence>
<dbReference type="EMBL" id="AP029266">
    <property type="protein sequence ID" value="BFG01748.1"/>
    <property type="molecule type" value="Genomic_DNA"/>
</dbReference>
<proteinExistence type="predicted"/>
<protein>
    <submittedName>
        <fullName evidence="2">Uncharacterized protein</fullName>
    </submittedName>
</protein>
<dbReference type="Proteomes" id="UP001500889">
    <property type="component" value="Chromosome A"/>
</dbReference>
<gene>
    <name evidence="2" type="ORF">DMAD_01426</name>
</gene>
<evidence type="ECO:0000313" key="3">
    <source>
        <dbReference type="Proteomes" id="UP001500889"/>
    </source>
</evidence>
<reference evidence="2 3" key="1">
    <citation type="submission" date="2024-02" db="EMBL/GenBank/DDBJ databases">
        <title>A chromosome-level genome assembly of Drosophila madeirensis, a fruit fly species endemic to Madeira island.</title>
        <authorList>
            <person name="Tomihara K."/>
            <person name="Llopart A."/>
            <person name="Yamamoto D."/>
        </authorList>
    </citation>
    <scope>NUCLEOTIDE SEQUENCE [LARGE SCALE GENOMIC DNA]</scope>
    <source>
        <strain evidence="2 3">RF1</strain>
    </source>
</reference>